<organism evidence="2 3">
    <name type="scientific">Leptospira gomenensis</name>
    <dbReference type="NCBI Taxonomy" id="2484974"/>
    <lineage>
        <taxon>Bacteria</taxon>
        <taxon>Pseudomonadati</taxon>
        <taxon>Spirochaetota</taxon>
        <taxon>Spirochaetia</taxon>
        <taxon>Leptospirales</taxon>
        <taxon>Leptospiraceae</taxon>
        <taxon>Leptospira</taxon>
    </lineage>
</organism>
<dbReference type="OrthoDB" id="9886710at2"/>
<reference evidence="2" key="1">
    <citation type="journal article" date="2019" name="PLoS Negl. Trop. Dis.">
        <title>Revisiting the worldwide diversity of Leptospira species in the environment.</title>
        <authorList>
            <person name="Vincent A.T."/>
            <person name="Schiettekatte O."/>
            <person name="Bourhy P."/>
            <person name="Veyrier F.J."/>
            <person name="Picardeau M."/>
        </authorList>
    </citation>
    <scope>NUCLEOTIDE SEQUENCE [LARGE SCALE GENOMIC DNA]</scope>
    <source>
        <strain evidence="2">201800299</strain>
    </source>
</reference>
<evidence type="ECO:0000313" key="2">
    <source>
        <dbReference type="EMBL" id="TGK35185.1"/>
    </source>
</evidence>
<dbReference type="Pfam" id="PF13146">
    <property type="entry name" value="TRL"/>
    <property type="match status" value="1"/>
</dbReference>
<feature type="signal peptide" evidence="1">
    <location>
        <begin position="1"/>
        <end position="25"/>
    </location>
</feature>
<dbReference type="Proteomes" id="UP000298277">
    <property type="component" value="Unassembled WGS sequence"/>
</dbReference>
<feature type="chain" id="PRO_5043206732" description="TRL-like family protein" evidence="1">
    <location>
        <begin position="26"/>
        <end position="141"/>
    </location>
</feature>
<dbReference type="AlphaFoldDB" id="A0A5F1YC52"/>
<name>A0A5F1YC52_9LEPT</name>
<comment type="caution">
    <text evidence="2">The sequence shown here is derived from an EMBL/GenBank/DDBJ whole genome shotgun (WGS) entry which is preliminary data.</text>
</comment>
<gene>
    <name evidence="2" type="ORF">EHQ17_07020</name>
</gene>
<dbReference type="EMBL" id="RQFA01000032">
    <property type="protein sequence ID" value="TGK35185.1"/>
    <property type="molecule type" value="Genomic_DNA"/>
</dbReference>
<evidence type="ECO:0000256" key="1">
    <source>
        <dbReference type="SAM" id="SignalP"/>
    </source>
</evidence>
<protein>
    <recommendedName>
        <fullName evidence="4">TRL-like family protein</fullName>
    </recommendedName>
</protein>
<dbReference type="InterPro" id="IPR025113">
    <property type="entry name" value="TRL-like"/>
</dbReference>
<proteinExistence type="predicted"/>
<evidence type="ECO:0000313" key="3">
    <source>
        <dbReference type="Proteomes" id="UP000298277"/>
    </source>
</evidence>
<keyword evidence="1" id="KW-0732">Signal</keyword>
<sequence length="141" mass="15148">MKFKPFSKILVFVAVVLLSVNCLSTANGRMNTVYGLEPIGVYTFPTDNNSLGVITIADAKADKNADKNAETLVSTKQGMSCVTRFDLFFMLPIAWGDASVGAAASKGEIARVKSIAYKTKRDVSFLPPGFSGKYCTIAYGD</sequence>
<dbReference type="RefSeq" id="WP_135592403.1">
    <property type="nucleotide sequence ID" value="NZ_RQEZ01000105.1"/>
</dbReference>
<accession>A0A5F1YC52</accession>
<keyword evidence="3" id="KW-1185">Reference proteome</keyword>
<evidence type="ECO:0008006" key="4">
    <source>
        <dbReference type="Google" id="ProtNLM"/>
    </source>
</evidence>